<evidence type="ECO:0000256" key="1">
    <source>
        <dbReference type="SAM" id="MobiDB-lite"/>
    </source>
</evidence>
<feature type="compositionally biased region" description="Polar residues" evidence="1">
    <location>
        <begin position="41"/>
        <end position="58"/>
    </location>
</feature>
<feature type="region of interest" description="Disordered" evidence="1">
    <location>
        <begin position="41"/>
        <end position="70"/>
    </location>
</feature>
<evidence type="ECO:0000259" key="2">
    <source>
        <dbReference type="Pfam" id="PF03732"/>
    </source>
</evidence>
<sequence length="330" mass="36599">ARQLAESREQLNTYQRSTNDRFNQLVDQLSTFLATATSPSSILASPAEDTQPQSSIPTPSLPQGKDPKLKMPEAYAGDRVMFRHWLGQVQQFLTAQPLTYSNDTQRIALICSLLTGQARAWLTPFYGAPGPILTDLNAFITAFTIAFDDPDRAGKAADSLRRLRMGSDLGKYCNDFRLLSQDVDWTQSTLIHQFRQGLPHDLQRMLILSEGTGNPFVSLDQLVTTATSFNSKMEAIRTGPPSHPPLPTQHHPAQSHTPQQQRSGPRGPITDEEKNRRRRLGLCPYCGGSHSIEHCPAIARKDQYNASNSIYARFSSACTFPFSILSPDGV</sequence>
<evidence type="ECO:0000313" key="3">
    <source>
        <dbReference type="EMBL" id="CRZ05607.1"/>
    </source>
</evidence>
<dbReference type="InterPro" id="IPR032567">
    <property type="entry name" value="RTL1-rel"/>
</dbReference>
<feature type="non-terminal residue" evidence="3">
    <location>
        <position position="330"/>
    </location>
</feature>
<dbReference type="Pfam" id="PF03732">
    <property type="entry name" value="Retrotrans_gag"/>
    <property type="match status" value="1"/>
</dbReference>
<dbReference type="PANTHER" id="PTHR15503">
    <property type="entry name" value="LDOC1 RELATED"/>
    <property type="match status" value="1"/>
</dbReference>
<feature type="domain" description="Retrotransposon gag" evidence="2">
    <location>
        <begin position="110"/>
        <end position="199"/>
    </location>
</feature>
<organism evidence="3">
    <name type="scientific">Spongospora subterranea</name>
    <dbReference type="NCBI Taxonomy" id="70186"/>
    <lineage>
        <taxon>Eukaryota</taxon>
        <taxon>Sar</taxon>
        <taxon>Rhizaria</taxon>
        <taxon>Endomyxa</taxon>
        <taxon>Phytomyxea</taxon>
        <taxon>Plasmodiophorida</taxon>
        <taxon>Plasmodiophoridae</taxon>
        <taxon>Spongospora</taxon>
    </lineage>
</organism>
<feature type="non-terminal residue" evidence="3">
    <location>
        <position position="1"/>
    </location>
</feature>
<dbReference type="AlphaFoldDB" id="A0A0H5QV19"/>
<dbReference type="InterPro" id="IPR005162">
    <property type="entry name" value="Retrotrans_gag_dom"/>
</dbReference>
<accession>A0A0H5QV19</accession>
<name>A0A0H5QV19_9EUKA</name>
<dbReference type="EMBL" id="HACM01005165">
    <property type="protein sequence ID" value="CRZ05607.1"/>
    <property type="molecule type" value="Transcribed_RNA"/>
</dbReference>
<dbReference type="PANTHER" id="PTHR15503:SF22">
    <property type="entry name" value="TRANSPOSON TY3-I GAG POLYPROTEIN"/>
    <property type="match status" value="1"/>
</dbReference>
<feature type="compositionally biased region" description="Polar residues" evidence="1">
    <location>
        <begin position="251"/>
        <end position="263"/>
    </location>
</feature>
<proteinExistence type="predicted"/>
<reference evidence="3" key="1">
    <citation type="submission" date="2015-04" db="EMBL/GenBank/DDBJ databases">
        <title>The genome sequence of the plant pathogenic Rhizarian Plasmodiophora brassicae reveals insights in its biotrophic life cycle and the origin of chitin synthesis.</title>
        <authorList>
            <person name="Schwelm A."/>
            <person name="Fogelqvist J."/>
            <person name="Knaust A."/>
            <person name="Julke S."/>
            <person name="Lilja T."/>
            <person name="Dhandapani V."/>
            <person name="Bonilla-Rosso G."/>
            <person name="Karlsson M."/>
            <person name="Shevchenko A."/>
            <person name="Choi S.R."/>
            <person name="Kim H.G."/>
            <person name="Park J.Y."/>
            <person name="Lim Y.P."/>
            <person name="Ludwig-Muller J."/>
            <person name="Dixelius C."/>
        </authorList>
    </citation>
    <scope>NUCLEOTIDE SEQUENCE</scope>
    <source>
        <tissue evidence="3">Potato root galls</tissue>
    </source>
</reference>
<feature type="region of interest" description="Disordered" evidence="1">
    <location>
        <begin position="234"/>
        <end position="275"/>
    </location>
</feature>
<protein>
    <recommendedName>
        <fullName evidence="2">Retrotransposon gag domain-containing protein</fullName>
    </recommendedName>
</protein>